<accession>A0A822YNF9</accession>
<name>A0A822YNF9_NELNU</name>
<evidence type="ECO:0000313" key="2">
    <source>
        <dbReference type="Proteomes" id="UP000607653"/>
    </source>
</evidence>
<organism evidence="1 2">
    <name type="scientific">Nelumbo nucifera</name>
    <name type="common">Sacred lotus</name>
    <dbReference type="NCBI Taxonomy" id="4432"/>
    <lineage>
        <taxon>Eukaryota</taxon>
        <taxon>Viridiplantae</taxon>
        <taxon>Streptophyta</taxon>
        <taxon>Embryophyta</taxon>
        <taxon>Tracheophyta</taxon>
        <taxon>Spermatophyta</taxon>
        <taxon>Magnoliopsida</taxon>
        <taxon>Proteales</taxon>
        <taxon>Nelumbonaceae</taxon>
        <taxon>Nelumbo</taxon>
    </lineage>
</organism>
<dbReference type="Proteomes" id="UP000607653">
    <property type="component" value="Unassembled WGS sequence"/>
</dbReference>
<gene>
    <name evidence="1" type="ORF">HUJ06_011267</name>
</gene>
<sequence length="55" mass="6558">MYMGFCDLDLLYLDFCRLKHFSPPYFAERRLIPSLICEDHNGDLEIGFHGFFPQK</sequence>
<keyword evidence="2" id="KW-1185">Reference proteome</keyword>
<protein>
    <submittedName>
        <fullName evidence="1">Uncharacterized protein</fullName>
    </submittedName>
</protein>
<dbReference type="EMBL" id="DUZY01000003">
    <property type="protein sequence ID" value="DAD32416.1"/>
    <property type="molecule type" value="Genomic_DNA"/>
</dbReference>
<comment type="caution">
    <text evidence="1">The sequence shown here is derived from an EMBL/GenBank/DDBJ whole genome shotgun (WGS) entry which is preliminary data.</text>
</comment>
<reference evidence="1 2" key="1">
    <citation type="journal article" date="2020" name="Mol. Biol. Evol.">
        <title>Distinct Expression and Methylation Patterns for Genes with Different Fates following a Single Whole-Genome Duplication in Flowering Plants.</title>
        <authorList>
            <person name="Shi T."/>
            <person name="Rahmani R.S."/>
            <person name="Gugger P.F."/>
            <person name="Wang M."/>
            <person name="Li H."/>
            <person name="Zhang Y."/>
            <person name="Li Z."/>
            <person name="Wang Q."/>
            <person name="Van de Peer Y."/>
            <person name="Marchal K."/>
            <person name="Chen J."/>
        </authorList>
    </citation>
    <scope>NUCLEOTIDE SEQUENCE [LARGE SCALE GENOMIC DNA]</scope>
    <source>
        <tissue evidence="1">Leaf</tissue>
    </source>
</reference>
<dbReference type="AlphaFoldDB" id="A0A822YNF9"/>
<evidence type="ECO:0000313" key="1">
    <source>
        <dbReference type="EMBL" id="DAD32416.1"/>
    </source>
</evidence>
<proteinExistence type="predicted"/>